<dbReference type="SUPFAM" id="SSF143011">
    <property type="entry name" value="RelE-like"/>
    <property type="match status" value="1"/>
</dbReference>
<accession>A0A2H0RGU8</accession>
<evidence type="ECO:0008006" key="3">
    <source>
        <dbReference type="Google" id="ProtNLM"/>
    </source>
</evidence>
<dbReference type="Proteomes" id="UP000228767">
    <property type="component" value="Unassembled WGS sequence"/>
</dbReference>
<name>A0A2H0RGU8_9BACT</name>
<organism evidence="1 2">
    <name type="scientific">Candidatus Vogelbacteria bacterium CG10_big_fil_rev_8_21_14_0_10_51_16</name>
    <dbReference type="NCBI Taxonomy" id="1975045"/>
    <lineage>
        <taxon>Bacteria</taxon>
        <taxon>Candidatus Vogeliibacteriota</taxon>
    </lineage>
</organism>
<evidence type="ECO:0000313" key="2">
    <source>
        <dbReference type="Proteomes" id="UP000228767"/>
    </source>
</evidence>
<protein>
    <recommendedName>
        <fullName evidence="3">Type II toxin-antitoxin system mRNA interferase toxin, RelE/StbE family</fullName>
    </recommendedName>
</protein>
<dbReference type="EMBL" id="PCYI01000002">
    <property type="protein sequence ID" value="PIR45244.1"/>
    <property type="molecule type" value="Genomic_DNA"/>
</dbReference>
<proteinExistence type="predicted"/>
<comment type="caution">
    <text evidence="1">The sequence shown here is derived from an EMBL/GenBank/DDBJ whole genome shotgun (WGS) entry which is preliminary data.</text>
</comment>
<sequence length="88" mass="10489">MTLLTVGYTPSFLKRYKKLEPAFKEAVKKKIEEFRDRENHKKLDVHKLHGKYKDCHAFSIDYRNRVAFTYIDKNKVALLGVSDHDIYK</sequence>
<dbReference type="AlphaFoldDB" id="A0A2H0RGU8"/>
<evidence type="ECO:0000313" key="1">
    <source>
        <dbReference type="EMBL" id="PIR45244.1"/>
    </source>
</evidence>
<dbReference type="InterPro" id="IPR035093">
    <property type="entry name" value="RelE/ParE_toxin_dom_sf"/>
</dbReference>
<dbReference type="Gene3D" id="3.30.2310.20">
    <property type="entry name" value="RelE-like"/>
    <property type="match status" value="1"/>
</dbReference>
<reference evidence="1 2" key="1">
    <citation type="submission" date="2017-09" db="EMBL/GenBank/DDBJ databases">
        <title>Depth-based differentiation of microbial function through sediment-hosted aquifers and enrichment of novel symbionts in the deep terrestrial subsurface.</title>
        <authorList>
            <person name="Probst A.J."/>
            <person name="Ladd B."/>
            <person name="Jarett J.K."/>
            <person name="Geller-Mcgrath D.E."/>
            <person name="Sieber C.M."/>
            <person name="Emerson J.B."/>
            <person name="Anantharaman K."/>
            <person name="Thomas B.C."/>
            <person name="Malmstrom R."/>
            <person name="Stieglmeier M."/>
            <person name="Klingl A."/>
            <person name="Woyke T."/>
            <person name="Ryan C.M."/>
            <person name="Banfield J.F."/>
        </authorList>
    </citation>
    <scope>NUCLEOTIDE SEQUENCE [LARGE SCALE GENOMIC DNA]</scope>
    <source>
        <strain evidence="1">CG10_big_fil_rev_8_21_14_0_10_51_16</strain>
    </source>
</reference>
<gene>
    <name evidence="1" type="ORF">COV10_00400</name>
</gene>